<comment type="caution">
    <text evidence="1">The sequence shown here is derived from an EMBL/GenBank/DDBJ whole genome shotgun (WGS) entry which is preliminary data.</text>
</comment>
<evidence type="ECO:0000313" key="2">
    <source>
        <dbReference type="Proteomes" id="UP000565579"/>
    </source>
</evidence>
<dbReference type="EMBL" id="JACHMI010000001">
    <property type="protein sequence ID" value="MBB6556688.1"/>
    <property type="molecule type" value="Genomic_DNA"/>
</dbReference>
<evidence type="ECO:0000313" key="1">
    <source>
        <dbReference type="EMBL" id="MBB6556688.1"/>
    </source>
</evidence>
<reference evidence="1 2" key="1">
    <citation type="submission" date="2020-08" db="EMBL/GenBank/DDBJ databases">
        <title>Sequencing the genomes of 1000 actinobacteria strains.</title>
        <authorList>
            <person name="Klenk H.-P."/>
        </authorList>
    </citation>
    <scope>NUCLEOTIDE SEQUENCE [LARGE SCALE GENOMIC DNA]</scope>
    <source>
        <strain evidence="1 2">DSM 43768</strain>
    </source>
</reference>
<dbReference type="Proteomes" id="UP000565579">
    <property type="component" value="Unassembled WGS sequence"/>
</dbReference>
<dbReference type="RefSeq" id="WP_185111135.1">
    <property type="nucleotide sequence ID" value="NZ_JACHMI010000001.1"/>
</dbReference>
<name>A0A7X0P7G2_9ACTN</name>
<keyword evidence="2" id="KW-1185">Reference proteome</keyword>
<organism evidence="1 2">
    <name type="scientific">Nonomuraea rubra</name>
    <dbReference type="NCBI Taxonomy" id="46180"/>
    <lineage>
        <taxon>Bacteria</taxon>
        <taxon>Bacillati</taxon>
        <taxon>Actinomycetota</taxon>
        <taxon>Actinomycetes</taxon>
        <taxon>Streptosporangiales</taxon>
        <taxon>Streptosporangiaceae</taxon>
        <taxon>Nonomuraea</taxon>
    </lineage>
</organism>
<accession>A0A7X0P7G2</accession>
<protein>
    <submittedName>
        <fullName evidence="1">Uncharacterized protein</fullName>
    </submittedName>
</protein>
<gene>
    <name evidence="1" type="ORF">HD593_011483</name>
</gene>
<sequence>MDNLAWADWLAALAPGVRAEAMALRDKFAALGARDPEGFTRAEMDEGVPHLARFRLLRGLWSEHIDAHRDSAATWIANTRRELQRNPSGPFSDAGQVLLRLVDELGVSPEEIGTLARWVAFETIFGVLYRLDEPDLTEDDVSEMLQEQLPSWLLVEVTGRDPVPTGRTLEGLHEDLLGLDPSGQDGRPELPVE</sequence>
<proteinExistence type="predicted"/>
<dbReference type="AlphaFoldDB" id="A0A7X0P7G2"/>